<evidence type="ECO:0000256" key="3">
    <source>
        <dbReference type="ARBA" id="ARBA00022670"/>
    </source>
</evidence>
<feature type="active site" evidence="12 14">
    <location>
        <position position="741"/>
    </location>
</feature>
<evidence type="ECO:0000256" key="16">
    <source>
        <dbReference type="RuleBase" id="RU000592"/>
    </source>
</evidence>
<dbReference type="InterPro" id="IPR008268">
    <property type="entry name" value="Peptidase_S16_AS"/>
</dbReference>
<dbReference type="NCBIfam" id="TIGR00763">
    <property type="entry name" value="lon"/>
    <property type="match status" value="1"/>
</dbReference>
<reference evidence="19 20" key="1">
    <citation type="journal article" date="2004" name="Science">
        <title>The genome of the diatom Thalassiosira pseudonana: ecology, evolution, and metabolism.</title>
        <authorList>
            <person name="Armbrust E.V."/>
            <person name="Berges J.A."/>
            <person name="Bowler C."/>
            <person name="Green B.R."/>
            <person name="Martinez D."/>
            <person name="Putnam N.H."/>
            <person name="Zhou S."/>
            <person name="Allen A.E."/>
            <person name="Apt K.E."/>
            <person name="Bechner M."/>
            <person name="Brzezinski M.A."/>
            <person name="Chaal B.K."/>
            <person name="Chiovitti A."/>
            <person name="Davis A.K."/>
            <person name="Demarest M.S."/>
            <person name="Detter J.C."/>
            <person name="Glavina T."/>
            <person name="Goodstein D."/>
            <person name="Hadi M.Z."/>
            <person name="Hellsten U."/>
            <person name="Hildebrand M."/>
            <person name="Jenkins B.D."/>
            <person name="Jurka J."/>
            <person name="Kapitonov V.V."/>
            <person name="Kroger N."/>
            <person name="Lau W.W."/>
            <person name="Lane T.W."/>
            <person name="Larimer F.W."/>
            <person name="Lippmeier J.C."/>
            <person name="Lucas S."/>
            <person name="Medina M."/>
            <person name="Montsant A."/>
            <person name="Obornik M."/>
            <person name="Parker M.S."/>
            <person name="Palenik B."/>
            <person name="Pazour G.J."/>
            <person name="Richardson P.M."/>
            <person name="Rynearson T.A."/>
            <person name="Saito M.A."/>
            <person name="Schwartz D.C."/>
            <person name="Thamatrakoln K."/>
            <person name="Valentin K."/>
            <person name="Vardi A."/>
            <person name="Wilkerson F.P."/>
            <person name="Rokhsar D.S."/>
        </authorList>
    </citation>
    <scope>NUCLEOTIDE SEQUENCE [LARGE SCALE GENOMIC DNA]</scope>
    <source>
        <strain evidence="19 20">CCMP1335</strain>
    </source>
</reference>
<evidence type="ECO:0000256" key="2">
    <source>
        <dbReference type="ARBA" id="ARBA00004305"/>
    </source>
</evidence>
<dbReference type="Gene3D" id="1.20.5.5270">
    <property type="match status" value="1"/>
</dbReference>
<dbReference type="InterPro" id="IPR046336">
    <property type="entry name" value="Lon_prtase_N_sf"/>
</dbReference>
<dbReference type="SMART" id="SM00464">
    <property type="entry name" value="LON"/>
    <property type="match status" value="1"/>
</dbReference>
<evidence type="ECO:0000256" key="10">
    <source>
        <dbReference type="ARBA" id="ARBA00023128"/>
    </source>
</evidence>
<dbReference type="GO" id="GO:0005759">
    <property type="term" value="C:mitochondrial matrix"/>
    <property type="evidence" value="ECO:0000318"/>
    <property type="project" value="GO_Central"/>
</dbReference>
<dbReference type="PANTHER" id="PTHR43718:SF2">
    <property type="entry name" value="LON PROTEASE HOMOLOG, MITOCHONDRIAL"/>
    <property type="match status" value="1"/>
</dbReference>
<dbReference type="InParanoid" id="B8C600"/>
<evidence type="ECO:0000313" key="20">
    <source>
        <dbReference type="Proteomes" id="UP000001449"/>
    </source>
</evidence>
<keyword evidence="8" id="KW-0809">Transit peptide</keyword>
<dbReference type="SUPFAM" id="SSF88697">
    <property type="entry name" value="PUA domain-like"/>
    <property type="match status" value="1"/>
</dbReference>
<dbReference type="OMA" id="WLTNIPW"/>
<feature type="active site" evidence="12 14">
    <location>
        <position position="784"/>
    </location>
</feature>
<evidence type="ECO:0000256" key="14">
    <source>
        <dbReference type="PROSITE-ProRule" id="PRU01122"/>
    </source>
</evidence>
<dbReference type="InterPro" id="IPR020568">
    <property type="entry name" value="Ribosomal_Su5_D2-typ_SF"/>
</dbReference>
<keyword evidence="9" id="KW-0238">DNA-binding</keyword>
<dbReference type="EMBL" id="CM000643">
    <property type="protein sequence ID" value="EED91598.1"/>
    <property type="molecule type" value="Genomic_DNA"/>
</dbReference>
<gene>
    <name evidence="19" type="ORF">THAPSDRAFT_34850</name>
</gene>
<keyword evidence="10" id="KW-0496">Mitochondrion</keyword>
<dbReference type="InterPro" id="IPR004815">
    <property type="entry name" value="Lon_bac/euk-typ"/>
</dbReference>
<dbReference type="HAMAP" id="MF_03120">
    <property type="entry name" value="lonm_euk"/>
    <property type="match status" value="1"/>
</dbReference>
<dbReference type="Pfam" id="PF00004">
    <property type="entry name" value="AAA"/>
    <property type="match status" value="1"/>
</dbReference>
<feature type="domain" description="Lon N-terminal" evidence="18">
    <location>
        <begin position="13"/>
        <end position="235"/>
    </location>
</feature>
<dbReference type="PANTHER" id="PTHR43718">
    <property type="entry name" value="LON PROTEASE"/>
    <property type="match status" value="1"/>
</dbReference>
<dbReference type="CDD" id="cd19500">
    <property type="entry name" value="RecA-like_Lon"/>
    <property type="match status" value="1"/>
</dbReference>
<dbReference type="HOGENOM" id="CLU_004109_1_0_1"/>
<keyword evidence="7 13" id="KW-0067">ATP-binding</keyword>
<keyword evidence="6 14" id="KW-0720">Serine protease</keyword>
<dbReference type="GO" id="GO:0016887">
    <property type="term" value="F:ATP hydrolysis activity"/>
    <property type="evidence" value="ECO:0007669"/>
    <property type="project" value="InterPro"/>
</dbReference>
<evidence type="ECO:0000256" key="6">
    <source>
        <dbReference type="ARBA" id="ARBA00022825"/>
    </source>
</evidence>
<dbReference type="GeneID" id="7445979"/>
<evidence type="ECO:0000256" key="5">
    <source>
        <dbReference type="ARBA" id="ARBA00022801"/>
    </source>
</evidence>
<keyword evidence="3 14" id="KW-0645">Protease</keyword>
<evidence type="ECO:0000256" key="1">
    <source>
        <dbReference type="ARBA" id="ARBA00004229"/>
    </source>
</evidence>
<dbReference type="PROSITE" id="PS51786">
    <property type="entry name" value="LON_PROTEOLYTIC"/>
    <property type="match status" value="1"/>
</dbReference>
<dbReference type="Gene3D" id="2.30.130.40">
    <property type="entry name" value="LON domain-like"/>
    <property type="match status" value="1"/>
</dbReference>
<dbReference type="KEGG" id="tps:THAPSDRAFT_34850"/>
<dbReference type="FunFam" id="2.30.130.40:FF:000010">
    <property type="entry name" value="Lon protease homolog, mitochondrial"/>
    <property type="match status" value="1"/>
</dbReference>
<dbReference type="InterPro" id="IPR027417">
    <property type="entry name" value="P-loop_NTPase"/>
</dbReference>
<feature type="domain" description="Lon proteolytic" evidence="17">
    <location>
        <begin position="644"/>
        <end position="835"/>
    </location>
</feature>
<dbReference type="GO" id="GO:0006515">
    <property type="term" value="P:protein quality control for misfolded or incompletely synthesized proteins"/>
    <property type="evidence" value="ECO:0000318"/>
    <property type="project" value="GO_Central"/>
</dbReference>
<sequence>LGFGDQAPRYPHLMALPVTRGPVFPGVLTPITITDQKTIKAVEKILSGGSGGYLGLFLRKDTDVTKGLDKPEIITNASDLYNVGTFAQIQRMTKNDNKHHLHKPSASILLMPHRRIDLLSVDDVGPPVDVTVSHWDRLKYVRGEDSSRDDTIRALCQEVLSTIREVAQLNTLFKEQVVNLVPSSHMFDMNDPYRLADFAASLSSLGDMEDLQGVLEEKDPELRLHKALVLLSKEREVGKLQKEISAKVEEKMSEAQRKYFLTEQLKSIKKELGMEKDDKESLIEKYRKKLAEYPSIPEEISETIESELDKLSTLEKNSSEFNVTRSYLDWLTNIPWGVTTKENFDISDARTVLDRDHYGMDEVKETILQFIAVGKLKGSVQGKILCLAGPPGTGKTSIAESVAEALGRKFFRFSVGGMSDVSEIKGHRRTYVGAMPGKIIQCLKSTGSSNPLVLIDEIDKLGRDFRGDPASALLEVLDPSQNSTFRDHFIDAPVDISKVLFMCTANELDAIPGPLLDRMEVIRLSGYDVPEKLEIAQQYLVPKSMVNSGLMVKEIHEDDSTEKDNALESLVRWYCREAGVRNLAKKIDKITRLLSLQVVAEEEGAMLTDKSTRKSDTWEVSSDNLHEYVGKPIFTSDRLYDTDPLPHGIVMGLAWTSMGGSALYIETQGIKRGLDTEGKRRGGGTLKTTGQMGDVMKESTQIAYTVARARMAEIAPDNSFFDDTDIHMHVPEGATPKDGPSAGVTMVTAMLSLALDRPIKSDLAMTGEISLTGKVLAVGGIKEKTMAARRAGISTIILPEDCRRDFEELPDYLKEGLDVHFATEYSDVYDVAFGKSC</sequence>
<dbReference type="GO" id="GO:0004176">
    <property type="term" value="F:ATP-dependent peptidase activity"/>
    <property type="evidence" value="ECO:0000318"/>
    <property type="project" value="GO_Central"/>
</dbReference>
<evidence type="ECO:0000313" key="19">
    <source>
        <dbReference type="EMBL" id="EED91598.1"/>
    </source>
</evidence>
<accession>B8C600</accession>
<dbReference type="InterPro" id="IPR027065">
    <property type="entry name" value="Lon_Prtase"/>
</dbReference>
<dbReference type="STRING" id="35128.B8C600"/>
<dbReference type="Pfam" id="PF05362">
    <property type="entry name" value="Lon_C"/>
    <property type="match status" value="1"/>
</dbReference>
<protein>
    <recommendedName>
        <fullName evidence="16">Lon protease homolog</fullName>
        <ecNumber evidence="16">3.4.21.-</ecNumber>
    </recommendedName>
</protein>
<dbReference type="InterPro" id="IPR015947">
    <property type="entry name" value="PUA-like_sf"/>
</dbReference>
<evidence type="ECO:0000256" key="11">
    <source>
        <dbReference type="ARBA" id="ARBA00050665"/>
    </source>
</evidence>
<evidence type="ECO:0000259" key="18">
    <source>
        <dbReference type="PROSITE" id="PS51787"/>
    </source>
</evidence>
<comment type="catalytic activity">
    <reaction evidence="11">
        <text>Hydrolysis of proteins in presence of ATP.</text>
        <dbReference type="EC" id="3.4.21.53"/>
    </reaction>
</comment>
<dbReference type="RefSeq" id="XP_002291491.1">
    <property type="nucleotide sequence ID" value="XM_002291455.1"/>
</dbReference>
<dbReference type="InterPro" id="IPR054594">
    <property type="entry name" value="Lon_lid"/>
</dbReference>
<dbReference type="FunFam" id="3.40.50.300:FF:000021">
    <property type="entry name" value="Lon protease homolog"/>
    <property type="match status" value="1"/>
</dbReference>
<dbReference type="GO" id="GO:0009507">
    <property type="term" value="C:chloroplast"/>
    <property type="evidence" value="ECO:0007669"/>
    <property type="project" value="UniProtKB-SubCell"/>
</dbReference>
<dbReference type="GO" id="GO:0005524">
    <property type="term" value="F:ATP binding"/>
    <property type="evidence" value="ECO:0007669"/>
    <property type="project" value="UniProtKB-KW"/>
</dbReference>
<dbReference type="InterPro" id="IPR008269">
    <property type="entry name" value="Lon_proteolytic"/>
</dbReference>
<dbReference type="PaxDb" id="35128-Thaps34850"/>
<feature type="binding site" evidence="13">
    <location>
        <begin position="389"/>
        <end position="396"/>
    </location>
    <ligand>
        <name>ATP</name>
        <dbReference type="ChEBI" id="CHEBI:30616"/>
    </ligand>
</feature>
<dbReference type="SMART" id="SM00382">
    <property type="entry name" value="AAA"/>
    <property type="match status" value="1"/>
</dbReference>
<evidence type="ECO:0000256" key="9">
    <source>
        <dbReference type="ARBA" id="ARBA00023125"/>
    </source>
</evidence>
<keyword evidence="4 13" id="KW-0547">Nucleotide-binding</keyword>
<keyword evidence="5 14" id="KW-0378">Hydrolase</keyword>
<evidence type="ECO:0000256" key="15">
    <source>
        <dbReference type="RuleBase" id="RU000591"/>
    </source>
</evidence>
<dbReference type="GO" id="GO:0007005">
    <property type="term" value="P:mitochondrion organization"/>
    <property type="evidence" value="ECO:0000318"/>
    <property type="project" value="GO_Central"/>
</dbReference>
<dbReference type="InterPro" id="IPR027503">
    <property type="entry name" value="Lonm_euk"/>
</dbReference>
<dbReference type="FunCoup" id="B8C600">
    <property type="interactions" value="131"/>
</dbReference>
<dbReference type="Gene3D" id="1.20.58.1480">
    <property type="match status" value="1"/>
</dbReference>
<dbReference type="Gene3D" id="1.10.8.60">
    <property type="match status" value="1"/>
</dbReference>
<dbReference type="Gene3D" id="3.40.50.300">
    <property type="entry name" value="P-loop containing nucleotide triphosphate hydrolases"/>
    <property type="match status" value="1"/>
</dbReference>
<evidence type="ECO:0000256" key="4">
    <source>
        <dbReference type="ARBA" id="ARBA00022741"/>
    </source>
</evidence>
<feature type="non-terminal residue" evidence="19">
    <location>
        <position position="837"/>
    </location>
</feature>
<dbReference type="InterPro" id="IPR003959">
    <property type="entry name" value="ATPase_AAA_core"/>
</dbReference>
<organism evidence="19 20">
    <name type="scientific">Thalassiosira pseudonana</name>
    <name type="common">Marine diatom</name>
    <name type="synonym">Cyclotella nana</name>
    <dbReference type="NCBI Taxonomy" id="35128"/>
    <lineage>
        <taxon>Eukaryota</taxon>
        <taxon>Sar</taxon>
        <taxon>Stramenopiles</taxon>
        <taxon>Ochrophyta</taxon>
        <taxon>Bacillariophyta</taxon>
        <taxon>Coscinodiscophyceae</taxon>
        <taxon>Thalassiosirophycidae</taxon>
        <taxon>Thalassiosirales</taxon>
        <taxon>Thalassiosiraceae</taxon>
        <taxon>Thalassiosira</taxon>
    </lineage>
</organism>
<dbReference type="Proteomes" id="UP000001449">
    <property type="component" value="Chromosome 6"/>
</dbReference>
<dbReference type="Gene3D" id="3.30.230.10">
    <property type="match status" value="1"/>
</dbReference>
<dbReference type="Pfam" id="PF22667">
    <property type="entry name" value="Lon_lid"/>
    <property type="match status" value="1"/>
</dbReference>
<evidence type="ECO:0000256" key="13">
    <source>
        <dbReference type="PIRSR" id="PIRSR001174-2"/>
    </source>
</evidence>
<dbReference type="eggNOG" id="KOG2004">
    <property type="taxonomic scope" value="Eukaryota"/>
</dbReference>
<dbReference type="InterPro" id="IPR014721">
    <property type="entry name" value="Ribsml_uS5_D2-typ_fold_subgr"/>
</dbReference>
<dbReference type="FunFam" id="1.20.5.5270:FF:000001">
    <property type="entry name" value="Lon protease homolog, mitochondrial"/>
    <property type="match status" value="1"/>
</dbReference>
<dbReference type="Pfam" id="PF02190">
    <property type="entry name" value="LON_substr_bdg"/>
    <property type="match status" value="1"/>
</dbReference>
<dbReference type="SUPFAM" id="SSF54211">
    <property type="entry name" value="Ribosomal protein S5 domain 2-like"/>
    <property type="match status" value="1"/>
</dbReference>
<keyword evidence="20" id="KW-1185">Reference proteome</keyword>
<dbReference type="InterPro" id="IPR003593">
    <property type="entry name" value="AAA+_ATPase"/>
</dbReference>
<evidence type="ECO:0000256" key="8">
    <source>
        <dbReference type="ARBA" id="ARBA00022946"/>
    </source>
</evidence>
<name>B8C600_THAPS</name>
<evidence type="ECO:0000256" key="12">
    <source>
        <dbReference type="PIRSR" id="PIRSR001174-1"/>
    </source>
</evidence>
<dbReference type="InterPro" id="IPR003111">
    <property type="entry name" value="Lon_prtase_N"/>
</dbReference>
<comment type="similarity">
    <text evidence="14 15">Belongs to the peptidase S16 family.</text>
</comment>
<dbReference type="PROSITE" id="PS51787">
    <property type="entry name" value="LON_N"/>
    <property type="match status" value="1"/>
</dbReference>
<evidence type="ECO:0000259" key="17">
    <source>
        <dbReference type="PROSITE" id="PS51786"/>
    </source>
</evidence>
<dbReference type="PRINTS" id="PR00830">
    <property type="entry name" value="ENDOLAPTASE"/>
</dbReference>
<dbReference type="GO" id="GO:0003697">
    <property type="term" value="F:single-stranded DNA binding"/>
    <property type="evidence" value="ECO:0000318"/>
    <property type="project" value="GO_Central"/>
</dbReference>
<dbReference type="PIRSF" id="PIRSF001174">
    <property type="entry name" value="Lon_proteas"/>
    <property type="match status" value="1"/>
</dbReference>
<proteinExistence type="inferred from homology"/>
<dbReference type="FunFam" id="1.10.8.60:FF:000171">
    <property type="entry name" value="Lon protease"/>
    <property type="match status" value="1"/>
</dbReference>
<reference evidence="19 20" key="2">
    <citation type="journal article" date="2008" name="Nature">
        <title>The Phaeodactylum genome reveals the evolutionary history of diatom genomes.</title>
        <authorList>
            <person name="Bowler C."/>
            <person name="Allen A.E."/>
            <person name="Badger J.H."/>
            <person name="Grimwood J."/>
            <person name="Jabbari K."/>
            <person name="Kuo A."/>
            <person name="Maheswari U."/>
            <person name="Martens C."/>
            <person name="Maumus F."/>
            <person name="Otillar R.P."/>
            <person name="Rayko E."/>
            <person name="Salamov A."/>
            <person name="Vandepoele K."/>
            <person name="Beszteri B."/>
            <person name="Gruber A."/>
            <person name="Heijde M."/>
            <person name="Katinka M."/>
            <person name="Mock T."/>
            <person name="Valentin K."/>
            <person name="Verret F."/>
            <person name="Berges J.A."/>
            <person name="Brownlee C."/>
            <person name="Cadoret J.P."/>
            <person name="Chiovitti A."/>
            <person name="Choi C.J."/>
            <person name="Coesel S."/>
            <person name="De Martino A."/>
            <person name="Detter J.C."/>
            <person name="Durkin C."/>
            <person name="Falciatore A."/>
            <person name="Fournet J."/>
            <person name="Haruta M."/>
            <person name="Huysman M.J."/>
            <person name="Jenkins B.D."/>
            <person name="Jiroutova K."/>
            <person name="Jorgensen R.E."/>
            <person name="Joubert Y."/>
            <person name="Kaplan A."/>
            <person name="Kroger N."/>
            <person name="Kroth P.G."/>
            <person name="La Roche J."/>
            <person name="Lindquist E."/>
            <person name="Lommer M."/>
            <person name="Martin-Jezequel V."/>
            <person name="Lopez P.J."/>
            <person name="Lucas S."/>
            <person name="Mangogna M."/>
            <person name="McGinnis K."/>
            <person name="Medlin L.K."/>
            <person name="Montsant A."/>
            <person name="Oudot-Le Secq M.P."/>
            <person name="Napoli C."/>
            <person name="Obornik M."/>
            <person name="Parker M.S."/>
            <person name="Petit J.L."/>
            <person name="Porcel B.M."/>
            <person name="Poulsen N."/>
            <person name="Robison M."/>
            <person name="Rychlewski L."/>
            <person name="Rynearson T.A."/>
            <person name="Schmutz J."/>
            <person name="Shapiro H."/>
            <person name="Siaut M."/>
            <person name="Stanley M."/>
            <person name="Sussman M.R."/>
            <person name="Taylor A.R."/>
            <person name="Vardi A."/>
            <person name="von Dassow P."/>
            <person name="Vyverman W."/>
            <person name="Willis A."/>
            <person name="Wyrwicz L.S."/>
            <person name="Rokhsar D.S."/>
            <person name="Weissenbach J."/>
            <person name="Armbrust E.V."/>
            <person name="Green B.R."/>
            <person name="Van de Peer Y."/>
            <person name="Grigoriev I.V."/>
        </authorList>
    </citation>
    <scope>NUCLEOTIDE SEQUENCE [LARGE SCALE GENOMIC DNA]</scope>
    <source>
        <strain evidence="19 20">CCMP1335</strain>
    </source>
</reference>
<dbReference type="EC" id="3.4.21.-" evidence="16"/>
<dbReference type="SUPFAM" id="SSF52540">
    <property type="entry name" value="P-loop containing nucleoside triphosphate hydrolases"/>
    <property type="match status" value="1"/>
</dbReference>
<dbReference type="AlphaFoldDB" id="B8C600"/>
<dbReference type="GO" id="GO:0004252">
    <property type="term" value="F:serine-type endopeptidase activity"/>
    <property type="evidence" value="ECO:0007669"/>
    <property type="project" value="UniProtKB-UniRule"/>
</dbReference>
<evidence type="ECO:0000256" key="7">
    <source>
        <dbReference type="ARBA" id="ARBA00022840"/>
    </source>
</evidence>
<dbReference type="PROSITE" id="PS01046">
    <property type="entry name" value="LON_SER"/>
    <property type="match status" value="1"/>
</dbReference>
<dbReference type="FunFam" id="3.30.230.10:FF:000015">
    <property type="entry name" value="Lon protease homolog, mitochondrial"/>
    <property type="match status" value="1"/>
</dbReference>
<comment type="subcellular location">
    <subcellularLocation>
        <location evidence="2">Mitochondrion matrix</location>
    </subcellularLocation>
    <subcellularLocation>
        <location evidence="1">Plastid</location>
        <location evidence="1">Chloroplast</location>
    </subcellularLocation>
</comment>